<dbReference type="AlphaFoldDB" id="A0AAW0GTY6"/>
<feature type="compositionally biased region" description="Low complexity" evidence="2">
    <location>
        <begin position="444"/>
        <end position="454"/>
    </location>
</feature>
<proteinExistence type="predicted"/>
<feature type="region of interest" description="Disordered" evidence="2">
    <location>
        <begin position="276"/>
        <end position="328"/>
    </location>
</feature>
<keyword evidence="1" id="KW-0175">Coiled coil</keyword>
<evidence type="ECO:0000256" key="2">
    <source>
        <dbReference type="SAM" id="MobiDB-lite"/>
    </source>
</evidence>
<feature type="region of interest" description="Disordered" evidence="2">
    <location>
        <begin position="437"/>
        <end position="462"/>
    </location>
</feature>
<organism evidence="3 4">
    <name type="scientific">Cerrena zonata</name>
    <dbReference type="NCBI Taxonomy" id="2478898"/>
    <lineage>
        <taxon>Eukaryota</taxon>
        <taxon>Fungi</taxon>
        <taxon>Dikarya</taxon>
        <taxon>Basidiomycota</taxon>
        <taxon>Agaricomycotina</taxon>
        <taxon>Agaricomycetes</taxon>
        <taxon>Polyporales</taxon>
        <taxon>Cerrenaceae</taxon>
        <taxon>Cerrena</taxon>
    </lineage>
</organism>
<dbReference type="Proteomes" id="UP001385951">
    <property type="component" value="Unassembled WGS sequence"/>
</dbReference>
<protein>
    <submittedName>
        <fullName evidence="3">Uncharacterized protein</fullName>
    </submittedName>
</protein>
<feature type="coiled-coil region" evidence="1">
    <location>
        <begin position="185"/>
        <end position="212"/>
    </location>
</feature>
<dbReference type="EMBL" id="JASBNA010000004">
    <property type="protein sequence ID" value="KAK7692830.1"/>
    <property type="molecule type" value="Genomic_DNA"/>
</dbReference>
<feature type="compositionally biased region" description="Basic and acidic residues" evidence="2">
    <location>
        <begin position="105"/>
        <end position="118"/>
    </location>
</feature>
<accession>A0AAW0GTY6</accession>
<evidence type="ECO:0000313" key="4">
    <source>
        <dbReference type="Proteomes" id="UP001385951"/>
    </source>
</evidence>
<name>A0AAW0GTY6_9APHY</name>
<comment type="caution">
    <text evidence="3">The sequence shown here is derived from an EMBL/GenBank/DDBJ whole genome shotgun (WGS) entry which is preliminary data.</text>
</comment>
<gene>
    <name evidence="3" type="ORF">QCA50_004465</name>
</gene>
<feature type="region of interest" description="Disordered" evidence="2">
    <location>
        <begin position="217"/>
        <end position="241"/>
    </location>
</feature>
<sequence length="536" mass="57895">MSTLTEHADRLSQIGQSIYTSSLSTAGQSNEDSIAGPFTRAILETDLSDLIRDIDPTELGLFTIVQPTQPAPSHTQEDASTTTGAEIARVEFPGATPLRRPPARRARDDPARPREHEPEVYAQAALKYLERYSSIRPMPRASEQAERIIEQLSAVRDNIFQLSETLKQANVTESSTPPPSPGSAIQAEEDRIQEIRADMMELKKKKEALLKRKTGIRTASKIQHSKAKPKPPPPMSPDVQEESFWNTPAANARTLHFNDDLLTDETLDLANSSAFASPIPESKSHAYPPRAGSRTVASGRHLSFAQTVDGEPPYDDTKGNSDNSGNDVPLLEQLEAARDPSPDHSSSGLDEEDATIRLGPVTQISPQLADAFTPATPDVPKKARLKVTTELELIVTKIWSTIGDIIMPGNPFDVNGLTGSKPPHAKETIAHLRSTMAQTPIPGSPTASLSSLSTAPPPPGQPTAHQVLIAQVLLALLDSPPHYSVPLNQLKTMIAGTEAGKGLIGTALTKPIYNLVAKRCLKIDRGGKEQMVKFAA</sequence>
<keyword evidence="4" id="KW-1185">Reference proteome</keyword>
<reference evidence="3 4" key="1">
    <citation type="submission" date="2022-09" db="EMBL/GenBank/DDBJ databases">
        <authorList>
            <person name="Palmer J.M."/>
        </authorList>
    </citation>
    <scope>NUCLEOTIDE SEQUENCE [LARGE SCALE GENOMIC DNA]</scope>
    <source>
        <strain evidence="3 4">DSM 7382</strain>
    </source>
</reference>
<evidence type="ECO:0000256" key="1">
    <source>
        <dbReference type="SAM" id="Coils"/>
    </source>
</evidence>
<evidence type="ECO:0000313" key="3">
    <source>
        <dbReference type="EMBL" id="KAK7692830.1"/>
    </source>
</evidence>
<feature type="region of interest" description="Disordered" evidence="2">
    <location>
        <begin position="92"/>
        <end position="118"/>
    </location>
</feature>